<gene>
    <name evidence="2" type="ORF">TOA249_LOCUS18172</name>
</gene>
<feature type="transmembrane region" description="Helical" evidence="1">
    <location>
        <begin position="106"/>
        <end position="128"/>
    </location>
</feature>
<sequence>MKFCNAWEKYCLIPYTAVVAEVYHILILYCIPLIGIGATYTRITIFMRRASQTSTLVLAAIQRQRNHTDLTVMKRIIMLVSVLVVLRFPTIVIMTHGSIVGHMYPLAHKIVGIITSMCLIFIGISTIYTTPQLRKQMLNPVCNRNNQVRPQLVPIHQVSGLVTATDITTNTQKSKGKTVPRLQNIP</sequence>
<comment type="caution">
    <text evidence="2">The sequence shown here is derived from an EMBL/GenBank/DDBJ whole genome shotgun (WGS) entry which is preliminary data.</text>
</comment>
<evidence type="ECO:0008006" key="4">
    <source>
        <dbReference type="Google" id="ProtNLM"/>
    </source>
</evidence>
<keyword evidence="1" id="KW-1133">Transmembrane helix</keyword>
<feature type="transmembrane region" description="Helical" evidence="1">
    <location>
        <begin position="76"/>
        <end position="100"/>
    </location>
</feature>
<evidence type="ECO:0000313" key="2">
    <source>
        <dbReference type="EMBL" id="CAF4719371.1"/>
    </source>
</evidence>
<dbReference type="Proteomes" id="UP000663838">
    <property type="component" value="Unassembled WGS sequence"/>
</dbReference>
<accession>A0A821JIW1</accession>
<protein>
    <recommendedName>
        <fullName evidence="4">G-protein coupled receptors family 1 profile domain-containing protein</fullName>
    </recommendedName>
</protein>
<dbReference type="SUPFAM" id="SSF81321">
    <property type="entry name" value="Family A G protein-coupled receptor-like"/>
    <property type="match status" value="1"/>
</dbReference>
<keyword evidence="1" id="KW-0812">Transmembrane</keyword>
<dbReference type="EMBL" id="CAJOBS010001336">
    <property type="protein sequence ID" value="CAF4719371.1"/>
    <property type="molecule type" value="Genomic_DNA"/>
</dbReference>
<keyword evidence="1" id="KW-0472">Membrane</keyword>
<name>A0A821JIW1_9BILA</name>
<evidence type="ECO:0000313" key="3">
    <source>
        <dbReference type="Proteomes" id="UP000663838"/>
    </source>
</evidence>
<evidence type="ECO:0000256" key="1">
    <source>
        <dbReference type="SAM" id="Phobius"/>
    </source>
</evidence>
<organism evidence="2 3">
    <name type="scientific">Rotaria socialis</name>
    <dbReference type="NCBI Taxonomy" id="392032"/>
    <lineage>
        <taxon>Eukaryota</taxon>
        <taxon>Metazoa</taxon>
        <taxon>Spiralia</taxon>
        <taxon>Gnathifera</taxon>
        <taxon>Rotifera</taxon>
        <taxon>Eurotatoria</taxon>
        <taxon>Bdelloidea</taxon>
        <taxon>Philodinida</taxon>
        <taxon>Philodinidae</taxon>
        <taxon>Rotaria</taxon>
    </lineage>
</organism>
<reference evidence="2" key="1">
    <citation type="submission" date="2021-02" db="EMBL/GenBank/DDBJ databases">
        <authorList>
            <person name="Nowell W R."/>
        </authorList>
    </citation>
    <scope>NUCLEOTIDE SEQUENCE</scope>
</reference>
<proteinExistence type="predicted"/>
<feature type="transmembrane region" description="Helical" evidence="1">
    <location>
        <begin position="22"/>
        <end position="41"/>
    </location>
</feature>
<dbReference type="Gene3D" id="1.20.1070.10">
    <property type="entry name" value="Rhodopsin 7-helix transmembrane proteins"/>
    <property type="match status" value="1"/>
</dbReference>
<dbReference type="AlphaFoldDB" id="A0A821JIW1"/>